<evidence type="ECO:0000259" key="3">
    <source>
        <dbReference type="Pfam" id="PF00725"/>
    </source>
</evidence>
<dbReference type="GO" id="GO:0003857">
    <property type="term" value="F:(3S)-3-hydroxyacyl-CoA dehydrogenase (NAD+) activity"/>
    <property type="evidence" value="ECO:0007669"/>
    <property type="project" value="UniProtKB-EC"/>
</dbReference>
<evidence type="ECO:0000256" key="1">
    <source>
        <dbReference type="ARBA" id="ARBA00009463"/>
    </source>
</evidence>
<dbReference type="InterPro" id="IPR036291">
    <property type="entry name" value="NAD(P)-bd_dom_sf"/>
</dbReference>
<dbReference type="InterPro" id="IPR006176">
    <property type="entry name" value="3-OHacyl-CoA_DH_NAD-bd"/>
</dbReference>
<dbReference type="NCBIfam" id="NF004783">
    <property type="entry name" value="PRK06129.1"/>
    <property type="match status" value="1"/>
</dbReference>
<evidence type="ECO:0000313" key="6">
    <source>
        <dbReference type="Proteomes" id="UP001519924"/>
    </source>
</evidence>
<dbReference type="Proteomes" id="UP001519924">
    <property type="component" value="Unassembled WGS sequence"/>
</dbReference>
<dbReference type="InterPro" id="IPR006180">
    <property type="entry name" value="3-OHacyl-CoA_DH_CS"/>
</dbReference>
<dbReference type="RefSeq" id="WP_220116112.1">
    <property type="nucleotide sequence ID" value="NZ_JAHZUY010000005.1"/>
</dbReference>
<dbReference type="InterPro" id="IPR008927">
    <property type="entry name" value="6-PGluconate_DH-like_C_sf"/>
</dbReference>
<evidence type="ECO:0000256" key="2">
    <source>
        <dbReference type="ARBA" id="ARBA00023002"/>
    </source>
</evidence>
<evidence type="ECO:0000313" key="5">
    <source>
        <dbReference type="EMBL" id="MBW8268607.1"/>
    </source>
</evidence>
<dbReference type="SUPFAM" id="SSF51735">
    <property type="entry name" value="NAD(P)-binding Rossmann-fold domains"/>
    <property type="match status" value="1"/>
</dbReference>
<organism evidence="5 6">
    <name type="scientific">Caldovatus aquaticus</name>
    <dbReference type="NCBI Taxonomy" id="2865671"/>
    <lineage>
        <taxon>Bacteria</taxon>
        <taxon>Pseudomonadati</taxon>
        <taxon>Pseudomonadota</taxon>
        <taxon>Alphaproteobacteria</taxon>
        <taxon>Acetobacterales</taxon>
        <taxon>Roseomonadaceae</taxon>
        <taxon>Caldovatus</taxon>
    </lineage>
</organism>
<dbReference type="Pfam" id="PF00725">
    <property type="entry name" value="3HCDH"/>
    <property type="match status" value="1"/>
</dbReference>
<gene>
    <name evidence="5" type="ORF">K1J50_03820</name>
</gene>
<dbReference type="SUPFAM" id="SSF48179">
    <property type="entry name" value="6-phosphogluconate dehydrogenase C-terminal domain-like"/>
    <property type="match status" value="1"/>
</dbReference>
<keyword evidence="6" id="KW-1185">Reference proteome</keyword>
<sequence>MSEAAGPAERVALVGAGLIGRAWAIVFARAGLPVALWDPVPGVAEAALGTIGERLADLRAAGLVAEAPEAIAARIAVAPSLEAAVAGAAHVQEQGPERVEVKRATFARLDALCPPDVVLASSTSGIPASGFTEGLAGRARCLVAHPVNPPYLVPLVELVGAPWTDPAAVARTRALMERVGQVPVTAFRETRGFVLNRLQAALVAEAFRLVRDGVMSVEDVDRCVKDGLGLRWSFMGPFETIDLNAPGGVADYVARFGALMGGITQEQTPYDYDAPTVARVAAARRAALPPERIAERSAWRDRRLMALLAHKRGQAG</sequence>
<proteinExistence type="inferred from homology"/>
<protein>
    <submittedName>
        <fullName evidence="5">3-hydroxyacyl-CoA dehydrogenase</fullName>
        <ecNumber evidence="5">1.1.1.35</ecNumber>
    </submittedName>
</protein>
<dbReference type="EMBL" id="JAHZUY010000005">
    <property type="protein sequence ID" value="MBW8268607.1"/>
    <property type="molecule type" value="Genomic_DNA"/>
</dbReference>
<feature type="domain" description="3-hydroxyacyl-CoA dehydrogenase NAD binding" evidence="4">
    <location>
        <begin position="11"/>
        <end position="188"/>
    </location>
</feature>
<dbReference type="EC" id="1.1.1.35" evidence="5"/>
<dbReference type="Pfam" id="PF02737">
    <property type="entry name" value="3HCDH_N"/>
    <property type="match status" value="1"/>
</dbReference>
<dbReference type="PANTHER" id="PTHR48075">
    <property type="entry name" value="3-HYDROXYACYL-COA DEHYDROGENASE FAMILY PROTEIN"/>
    <property type="match status" value="1"/>
</dbReference>
<dbReference type="InterPro" id="IPR013328">
    <property type="entry name" value="6PGD_dom2"/>
</dbReference>
<comment type="similarity">
    <text evidence="1">Belongs to the 3-hydroxyacyl-CoA dehydrogenase family.</text>
</comment>
<accession>A0ABS7EZ11</accession>
<name>A0ABS7EZ11_9PROT</name>
<feature type="domain" description="3-hydroxyacyl-CoA dehydrogenase C-terminal" evidence="3">
    <location>
        <begin position="192"/>
        <end position="254"/>
    </location>
</feature>
<dbReference type="PROSITE" id="PS00067">
    <property type="entry name" value="3HCDH"/>
    <property type="match status" value="1"/>
</dbReference>
<dbReference type="Gene3D" id="1.10.1040.10">
    <property type="entry name" value="N-(1-d-carboxylethyl)-l-norvaline Dehydrogenase, domain 2"/>
    <property type="match status" value="1"/>
</dbReference>
<dbReference type="InterPro" id="IPR006108">
    <property type="entry name" value="3HC_DH_C"/>
</dbReference>
<keyword evidence="2 5" id="KW-0560">Oxidoreductase</keyword>
<dbReference type="Gene3D" id="3.40.50.720">
    <property type="entry name" value="NAD(P)-binding Rossmann-like Domain"/>
    <property type="match status" value="1"/>
</dbReference>
<reference evidence="5 6" key="1">
    <citation type="submission" date="2021-08" db="EMBL/GenBank/DDBJ databases">
        <title>Caldovatus sediminis gen. nov., sp. nov., a moderately thermophilic bacterium isolated from a hot spring.</title>
        <authorList>
            <person name="Hu C.-J."/>
            <person name="Li W.-J."/>
            <person name="Xian W.-D."/>
        </authorList>
    </citation>
    <scope>NUCLEOTIDE SEQUENCE [LARGE SCALE GENOMIC DNA]</scope>
    <source>
        <strain evidence="5 6">SYSU G05006</strain>
    </source>
</reference>
<comment type="caution">
    <text evidence="5">The sequence shown here is derived from an EMBL/GenBank/DDBJ whole genome shotgun (WGS) entry which is preliminary data.</text>
</comment>
<dbReference type="PANTHER" id="PTHR48075:SF1">
    <property type="entry name" value="LAMBDA-CRYSTALLIN HOMOLOG"/>
    <property type="match status" value="1"/>
</dbReference>
<evidence type="ECO:0000259" key="4">
    <source>
        <dbReference type="Pfam" id="PF02737"/>
    </source>
</evidence>